<sequence>MRTPQRPCSFSLQTHRRDLHLHHRHQPAVTRPFTCCSLVHQASSNHQVGFTPPWGFILLRLQLLQIQIFGAPPISTTHPNCLGSSMKGKGCPYLYHLLYNS</sequence>
<evidence type="ECO:0000313" key="1">
    <source>
        <dbReference type="EMBL" id="MBA4680544.1"/>
    </source>
</evidence>
<dbReference type="EMBL" id="GISG01287561">
    <property type="protein sequence ID" value="MBA4680544.1"/>
    <property type="molecule type" value="Transcribed_RNA"/>
</dbReference>
<protein>
    <submittedName>
        <fullName evidence="1">Uncharacterized protein</fullName>
    </submittedName>
</protein>
<dbReference type="AlphaFoldDB" id="A0A7C9FRC4"/>
<proteinExistence type="predicted"/>
<name>A0A7C9FRC4_OPUST</name>
<organism evidence="1">
    <name type="scientific">Opuntia streptacantha</name>
    <name type="common">Prickly pear cactus</name>
    <name type="synonym">Opuntia cardona</name>
    <dbReference type="NCBI Taxonomy" id="393608"/>
    <lineage>
        <taxon>Eukaryota</taxon>
        <taxon>Viridiplantae</taxon>
        <taxon>Streptophyta</taxon>
        <taxon>Embryophyta</taxon>
        <taxon>Tracheophyta</taxon>
        <taxon>Spermatophyta</taxon>
        <taxon>Magnoliopsida</taxon>
        <taxon>eudicotyledons</taxon>
        <taxon>Gunneridae</taxon>
        <taxon>Pentapetalae</taxon>
        <taxon>Caryophyllales</taxon>
        <taxon>Cactineae</taxon>
        <taxon>Cactaceae</taxon>
        <taxon>Opuntioideae</taxon>
        <taxon>Opuntia</taxon>
    </lineage>
</organism>
<accession>A0A7C9FRC4</accession>
<reference evidence="1" key="2">
    <citation type="submission" date="2020-07" db="EMBL/GenBank/DDBJ databases">
        <authorList>
            <person name="Vera ALvarez R."/>
            <person name="Arias-Moreno D.M."/>
            <person name="Jimenez-Jacinto V."/>
            <person name="Jimenez-Bremont J.F."/>
            <person name="Swaminathan K."/>
            <person name="Moose S.P."/>
            <person name="Guerrero-Gonzalez M.L."/>
            <person name="Marino-Ramirez L."/>
            <person name="Landsman D."/>
            <person name="Rodriguez-Kessler M."/>
            <person name="Delgado-Sanchez P."/>
        </authorList>
    </citation>
    <scope>NUCLEOTIDE SEQUENCE</scope>
    <source>
        <tissue evidence="1">Cladode</tissue>
    </source>
</reference>
<reference evidence="1" key="1">
    <citation type="journal article" date="2013" name="J. Plant Res.">
        <title>Effect of fungi and light on seed germination of three Opuntia species from semiarid lands of central Mexico.</title>
        <authorList>
            <person name="Delgado-Sanchez P."/>
            <person name="Jimenez-Bremont J.F."/>
            <person name="Guerrero-Gonzalez Mde L."/>
            <person name="Flores J."/>
        </authorList>
    </citation>
    <scope>NUCLEOTIDE SEQUENCE</scope>
    <source>
        <tissue evidence="1">Cladode</tissue>
    </source>
</reference>